<dbReference type="Proteomes" id="UP000774326">
    <property type="component" value="Unassembled WGS sequence"/>
</dbReference>
<dbReference type="AlphaFoldDB" id="A0A9P8TF38"/>
<reference evidence="1" key="1">
    <citation type="journal article" date="2021" name="Open Biol.">
        <title>Shared evolutionary footprints suggest mitochondrial oxidative damage underlies multiple complex I losses in fungi.</title>
        <authorList>
            <person name="Schikora-Tamarit M.A."/>
            <person name="Marcet-Houben M."/>
            <person name="Nosek J."/>
            <person name="Gabaldon T."/>
        </authorList>
    </citation>
    <scope>NUCLEOTIDE SEQUENCE</scope>
    <source>
        <strain evidence="1">CBS2887</strain>
    </source>
</reference>
<evidence type="ECO:0000313" key="2">
    <source>
        <dbReference type="Proteomes" id="UP000774326"/>
    </source>
</evidence>
<sequence length="142" mass="15224">MDQFLQVDVLKEGVSAQDKQPSHSTVCVTAMSFIERTGSNTTLICLTSPNPLSGAFDKLLCQDVQSGSDSQHTVNSPCVTLTTNMHTEGPIFILQSHKPLVHGLTVNLGPVLLCTDVSKGQHTRISSSDMANLPRTTTDTSI</sequence>
<evidence type="ECO:0000313" key="1">
    <source>
        <dbReference type="EMBL" id="KAH3676489.1"/>
    </source>
</evidence>
<keyword evidence="2" id="KW-1185">Reference proteome</keyword>
<gene>
    <name evidence="1" type="ORF">WICPIJ_009069</name>
</gene>
<organism evidence="1 2">
    <name type="scientific">Wickerhamomyces pijperi</name>
    <name type="common">Yeast</name>
    <name type="synonym">Pichia pijperi</name>
    <dbReference type="NCBI Taxonomy" id="599730"/>
    <lineage>
        <taxon>Eukaryota</taxon>
        <taxon>Fungi</taxon>
        <taxon>Dikarya</taxon>
        <taxon>Ascomycota</taxon>
        <taxon>Saccharomycotina</taxon>
        <taxon>Saccharomycetes</taxon>
        <taxon>Phaffomycetales</taxon>
        <taxon>Wickerhamomycetaceae</taxon>
        <taxon>Wickerhamomyces</taxon>
    </lineage>
</organism>
<reference evidence="1" key="2">
    <citation type="submission" date="2021-01" db="EMBL/GenBank/DDBJ databases">
        <authorList>
            <person name="Schikora-Tamarit M.A."/>
        </authorList>
    </citation>
    <scope>NUCLEOTIDE SEQUENCE</scope>
    <source>
        <strain evidence="1">CBS2887</strain>
    </source>
</reference>
<accession>A0A9P8TF38</accession>
<protein>
    <submittedName>
        <fullName evidence="1">Uncharacterized protein</fullName>
    </submittedName>
</protein>
<name>A0A9P8TF38_WICPI</name>
<comment type="caution">
    <text evidence="1">The sequence shown here is derived from an EMBL/GenBank/DDBJ whole genome shotgun (WGS) entry which is preliminary data.</text>
</comment>
<dbReference type="EMBL" id="JAEUBG010005248">
    <property type="protein sequence ID" value="KAH3676489.1"/>
    <property type="molecule type" value="Genomic_DNA"/>
</dbReference>
<proteinExistence type="predicted"/>